<dbReference type="EMBL" id="CP007055">
    <property type="protein sequence ID" value="AHG00771.1"/>
    <property type="molecule type" value="Genomic_DNA"/>
</dbReference>
<dbReference type="STRING" id="797299.HALLA_06880"/>
<dbReference type="Pfam" id="PF24035">
    <property type="entry name" value="DUF7344"/>
    <property type="match status" value="1"/>
</dbReference>
<gene>
    <name evidence="2" type="ORF">HALLA_06880</name>
</gene>
<name>W0JPY1_9EURY</name>
<keyword evidence="3" id="KW-1185">Reference proteome</keyword>
<protein>
    <recommendedName>
        <fullName evidence="1">DUF7344 domain-containing protein</fullName>
    </recommendedName>
</protein>
<proteinExistence type="predicted"/>
<feature type="domain" description="DUF7344" evidence="1">
    <location>
        <begin position="10"/>
        <end position="80"/>
    </location>
</feature>
<evidence type="ECO:0000313" key="2">
    <source>
        <dbReference type="EMBL" id="AHG00771.1"/>
    </source>
</evidence>
<organism evidence="2 3">
    <name type="scientific">Halostagnicola larsenii XH-48</name>
    <dbReference type="NCBI Taxonomy" id="797299"/>
    <lineage>
        <taxon>Archaea</taxon>
        <taxon>Methanobacteriati</taxon>
        <taxon>Methanobacteriota</taxon>
        <taxon>Stenosarchaea group</taxon>
        <taxon>Halobacteria</taxon>
        <taxon>Halobacteriales</taxon>
        <taxon>Natrialbaceae</taxon>
        <taxon>Halostagnicola</taxon>
    </lineage>
</organism>
<dbReference type="InterPro" id="IPR055768">
    <property type="entry name" value="DUF7344"/>
</dbReference>
<dbReference type="Proteomes" id="UP000019024">
    <property type="component" value="Chromosome"/>
</dbReference>
<evidence type="ECO:0000313" key="3">
    <source>
        <dbReference type="Proteomes" id="UP000019024"/>
    </source>
</evidence>
<dbReference type="KEGG" id="hlr:HALLA_06880"/>
<dbReference type="AlphaFoldDB" id="W0JPY1"/>
<accession>W0JPY1</accession>
<sequence>MNQGGNALLSALANRYSRSVIAYFRNTTEDHTSVDDIAAVLARRDHADETQIGIRLHHVVLPKLDAVGIVDYDSRTKTVRYHGHSQLEHLEESLFEFGSKVSRRSE</sequence>
<reference evidence="2 3" key="1">
    <citation type="submission" date="2014-01" db="EMBL/GenBank/DDBJ databases">
        <authorList>
            <consortium name="DOE Joint Genome Institute"/>
            <person name="Anderson I."/>
            <person name="Huntemann M."/>
            <person name="Han J."/>
            <person name="Chen A."/>
            <person name="Kyrpides N."/>
            <person name="Mavromatis K."/>
            <person name="Markowitz V."/>
            <person name="Palaniappan K."/>
            <person name="Ivanova N."/>
            <person name="Schaumberg A."/>
            <person name="Pati A."/>
            <person name="Liolios K."/>
            <person name="Nordberg H.P."/>
            <person name="Cantor M.N."/>
            <person name="Hua S.X."/>
            <person name="Woyke T."/>
        </authorList>
    </citation>
    <scope>NUCLEOTIDE SEQUENCE [LARGE SCALE GENOMIC DNA]</scope>
    <source>
        <strain evidence="2 3">XH-48</strain>
    </source>
</reference>
<evidence type="ECO:0000259" key="1">
    <source>
        <dbReference type="Pfam" id="PF24035"/>
    </source>
</evidence>
<dbReference type="HOGENOM" id="CLU_131305_3_1_2"/>